<feature type="compositionally biased region" description="Basic and acidic residues" evidence="1">
    <location>
        <begin position="41"/>
        <end position="54"/>
    </location>
</feature>
<dbReference type="Proteomes" id="UP000019763">
    <property type="component" value="Unassembled WGS sequence"/>
</dbReference>
<evidence type="ECO:0000256" key="1">
    <source>
        <dbReference type="SAM" id="MobiDB-lite"/>
    </source>
</evidence>
<reference evidence="2" key="1">
    <citation type="submission" date="2013-12" db="EMBL/GenBank/DDBJ databases">
        <authorList>
            <person name="Omoto C.K."/>
            <person name="Sibley D."/>
            <person name="Venepally P."/>
            <person name="Hadjithomas M."/>
            <person name="Karamycheva S."/>
            <person name="Brunk B."/>
            <person name="Roos D."/>
            <person name="Caler E."/>
            <person name="Lorenzi H."/>
        </authorList>
    </citation>
    <scope>NUCLEOTIDE SEQUENCE</scope>
</reference>
<feature type="compositionally biased region" description="Low complexity" evidence="1">
    <location>
        <begin position="68"/>
        <end position="98"/>
    </location>
</feature>
<keyword evidence="3" id="KW-1185">Reference proteome</keyword>
<name>A0A023B7Q9_GRENI</name>
<feature type="region of interest" description="Disordered" evidence="1">
    <location>
        <begin position="255"/>
        <end position="279"/>
    </location>
</feature>
<comment type="caution">
    <text evidence="2">The sequence shown here is derived from an EMBL/GenBank/DDBJ whole genome shotgun (WGS) entry which is preliminary data.</text>
</comment>
<accession>A0A023B7Q9</accession>
<dbReference type="VEuPathDB" id="CryptoDB:GNI_067680"/>
<gene>
    <name evidence="2" type="ORF">GNI_067680</name>
</gene>
<sequence length="279" mass="30034">MLNPLNWTPANLKAQALGSEANPLNPLGLSPSDFMPSGVGRKADVGDSFRRDGATGRTRPGSAHRGEAAAAAGTATAETASAETATAETATADDTATAEGRHRARDGSVMRDGSPVRRYPGGSRYHAGPALAYTGDVLTATGNRMEVAQHDWYHHGFQPVGHWLGQYAYSPPVVFPDIISYDFSYYPYAHQNDYVQRGRQANSGGPPVWNVEAALGYRDYLQRLQGTKPRTGYGSMPETGIYSHIVRGATAYLNTPNRPMETNPPIINPSTRNGRSTLQ</sequence>
<feature type="compositionally biased region" description="Polar residues" evidence="1">
    <location>
        <begin position="268"/>
        <end position="279"/>
    </location>
</feature>
<feature type="compositionally biased region" description="Basic and acidic residues" evidence="1">
    <location>
        <begin position="99"/>
        <end position="109"/>
    </location>
</feature>
<feature type="region of interest" description="Disordered" evidence="1">
    <location>
        <begin position="23"/>
        <end position="123"/>
    </location>
</feature>
<dbReference type="RefSeq" id="XP_011130198.1">
    <property type="nucleotide sequence ID" value="XM_011131896.1"/>
</dbReference>
<proteinExistence type="predicted"/>
<protein>
    <submittedName>
        <fullName evidence="2">Uncharacterized protein</fullName>
    </submittedName>
</protein>
<organism evidence="2 3">
    <name type="scientific">Gregarina niphandrodes</name>
    <name type="common">Septate eugregarine</name>
    <dbReference type="NCBI Taxonomy" id="110365"/>
    <lineage>
        <taxon>Eukaryota</taxon>
        <taxon>Sar</taxon>
        <taxon>Alveolata</taxon>
        <taxon>Apicomplexa</taxon>
        <taxon>Conoidasida</taxon>
        <taxon>Gregarinasina</taxon>
        <taxon>Eugregarinorida</taxon>
        <taxon>Gregarinidae</taxon>
        <taxon>Gregarina</taxon>
    </lineage>
</organism>
<evidence type="ECO:0000313" key="2">
    <source>
        <dbReference type="EMBL" id="EZG67582.1"/>
    </source>
</evidence>
<dbReference type="EMBL" id="AFNH02000509">
    <property type="protein sequence ID" value="EZG67582.1"/>
    <property type="molecule type" value="Genomic_DNA"/>
</dbReference>
<dbReference type="GeneID" id="22912483"/>
<dbReference type="AlphaFoldDB" id="A0A023B7Q9"/>
<evidence type="ECO:0000313" key="3">
    <source>
        <dbReference type="Proteomes" id="UP000019763"/>
    </source>
</evidence>